<dbReference type="Proteomes" id="UP000814033">
    <property type="component" value="Unassembled WGS sequence"/>
</dbReference>
<keyword evidence="2" id="KW-1185">Reference proteome</keyword>
<evidence type="ECO:0000313" key="2">
    <source>
        <dbReference type="Proteomes" id="UP000814033"/>
    </source>
</evidence>
<protein>
    <submittedName>
        <fullName evidence="1">Uncharacterized protein</fullName>
    </submittedName>
</protein>
<gene>
    <name evidence="1" type="ORF">FA95DRAFT_1567496</name>
</gene>
<proteinExistence type="predicted"/>
<sequence length="72" mass="8090">MPRRRRYALLEKEREETKEAEPSVAALKRQLTSTRKSCALLDTEIEHYRAMAGNLRQEREAECTVLAGGGGG</sequence>
<name>A0ACB8R5I0_9AGAM</name>
<comment type="caution">
    <text evidence="1">The sequence shown here is derived from an EMBL/GenBank/DDBJ whole genome shotgun (WGS) entry which is preliminary data.</text>
</comment>
<reference evidence="1" key="1">
    <citation type="submission" date="2021-02" db="EMBL/GenBank/DDBJ databases">
        <authorList>
            <consortium name="DOE Joint Genome Institute"/>
            <person name="Ahrendt S."/>
            <person name="Looney B.P."/>
            <person name="Miyauchi S."/>
            <person name="Morin E."/>
            <person name="Drula E."/>
            <person name="Courty P.E."/>
            <person name="Chicoki N."/>
            <person name="Fauchery L."/>
            <person name="Kohler A."/>
            <person name="Kuo A."/>
            <person name="Labutti K."/>
            <person name="Pangilinan J."/>
            <person name="Lipzen A."/>
            <person name="Riley R."/>
            <person name="Andreopoulos W."/>
            <person name="He G."/>
            <person name="Johnson J."/>
            <person name="Barry K.W."/>
            <person name="Grigoriev I.V."/>
            <person name="Nagy L."/>
            <person name="Hibbett D."/>
            <person name="Henrissat B."/>
            <person name="Matheny P.B."/>
            <person name="Labbe J."/>
            <person name="Martin F."/>
        </authorList>
    </citation>
    <scope>NUCLEOTIDE SEQUENCE</scope>
    <source>
        <strain evidence="1">FP105234-sp</strain>
    </source>
</reference>
<dbReference type="EMBL" id="MU276395">
    <property type="protein sequence ID" value="KAI0038871.1"/>
    <property type="molecule type" value="Genomic_DNA"/>
</dbReference>
<accession>A0ACB8R5I0</accession>
<reference evidence="1" key="2">
    <citation type="journal article" date="2022" name="New Phytol.">
        <title>Evolutionary transition to the ectomycorrhizal habit in the genomes of a hyperdiverse lineage of mushroom-forming fungi.</title>
        <authorList>
            <person name="Looney B."/>
            <person name="Miyauchi S."/>
            <person name="Morin E."/>
            <person name="Drula E."/>
            <person name="Courty P.E."/>
            <person name="Kohler A."/>
            <person name="Kuo A."/>
            <person name="LaButti K."/>
            <person name="Pangilinan J."/>
            <person name="Lipzen A."/>
            <person name="Riley R."/>
            <person name="Andreopoulos W."/>
            <person name="He G."/>
            <person name="Johnson J."/>
            <person name="Nolan M."/>
            <person name="Tritt A."/>
            <person name="Barry K.W."/>
            <person name="Grigoriev I.V."/>
            <person name="Nagy L.G."/>
            <person name="Hibbett D."/>
            <person name="Henrissat B."/>
            <person name="Matheny P.B."/>
            <person name="Labbe J."/>
            <person name="Martin F.M."/>
        </authorList>
    </citation>
    <scope>NUCLEOTIDE SEQUENCE</scope>
    <source>
        <strain evidence="1">FP105234-sp</strain>
    </source>
</reference>
<organism evidence="1 2">
    <name type="scientific">Auriscalpium vulgare</name>
    <dbReference type="NCBI Taxonomy" id="40419"/>
    <lineage>
        <taxon>Eukaryota</taxon>
        <taxon>Fungi</taxon>
        <taxon>Dikarya</taxon>
        <taxon>Basidiomycota</taxon>
        <taxon>Agaricomycotina</taxon>
        <taxon>Agaricomycetes</taxon>
        <taxon>Russulales</taxon>
        <taxon>Auriscalpiaceae</taxon>
        <taxon>Auriscalpium</taxon>
    </lineage>
</organism>
<evidence type="ECO:0000313" key="1">
    <source>
        <dbReference type="EMBL" id="KAI0038871.1"/>
    </source>
</evidence>